<keyword evidence="1" id="KW-0378">Hydrolase</keyword>
<reference evidence="2" key="1">
    <citation type="journal article" date="2022" name="Nat. Commun.">
        <title>Chromosome evolution and the genetic basis of agronomically important traits in greater yam.</title>
        <authorList>
            <person name="Bredeson J.V."/>
            <person name="Lyons J.B."/>
            <person name="Oniyinde I.O."/>
            <person name="Okereke N.R."/>
            <person name="Kolade O."/>
            <person name="Nnabue I."/>
            <person name="Nwadili C.O."/>
            <person name="Hribova E."/>
            <person name="Parker M."/>
            <person name="Nwogha J."/>
            <person name="Shu S."/>
            <person name="Carlson J."/>
            <person name="Kariba R."/>
            <person name="Muthemba S."/>
            <person name="Knop K."/>
            <person name="Barton G.J."/>
            <person name="Sherwood A.V."/>
            <person name="Lopez-Montes A."/>
            <person name="Asiedu R."/>
            <person name="Jamnadass R."/>
            <person name="Muchugi A."/>
            <person name="Goodstein D."/>
            <person name="Egesi C.N."/>
            <person name="Featherston J."/>
            <person name="Asfaw A."/>
            <person name="Simpson G.G."/>
            <person name="Dolezel J."/>
            <person name="Hendre P.S."/>
            <person name="Van Deynze A."/>
            <person name="Kumar P.L."/>
            <person name="Obidiegwu J.E."/>
            <person name="Bhattacharjee R."/>
            <person name="Rokhsar D.S."/>
        </authorList>
    </citation>
    <scope>NUCLEOTIDE SEQUENCE [LARGE SCALE GENOMIC DNA]</scope>
    <source>
        <strain evidence="2">cv. TDa95/00328</strain>
    </source>
</reference>
<proteinExistence type="predicted"/>
<gene>
    <name evidence="1" type="ORF">IHE45_16G086600</name>
</gene>
<name>A0ACB7UIT9_DIOAL</name>
<evidence type="ECO:0000313" key="2">
    <source>
        <dbReference type="Proteomes" id="UP000827976"/>
    </source>
</evidence>
<comment type="caution">
    <text evidence="1">The sequence shown here is derived from an EMBL/GenBank/DDBJ whole genome shotgun (WGS) entry which is preliminary data.</text>
</comment>
<dbReference type="EMBL" id="CM037026">
    <property type="protein sequence ID" value="KAH7660239.1"/>
    <property type="molecule type" value="Genomic_DNA"/>
</dbReference>
<accession>A0ACB7UIT9</accession>
<evidence type="ECO:0000313" key="1">
    <source>
        <dbReference type="EMBL" id="KAH7660239.1"/>
    </source>
</evidence>
<protein>
    <submittedName>
        <fullName evidence="1">P-loop containing nucleoside triphosphate hydrolase protein</fullName>
    </submittedName>
</protein>
<dbReference type="Proteomes" id="UP000827976">
    <property type="component" value="Chromosome 16"/>
</dbReference>
<keyword evidence="2" id="KW-1185">Reference proteome</keyword>
<sequence length="631" mass="72122">MYFLSSITSVIFDHAWDPIRRHFGYLISYKRNINKLERKFDELDDLRKDVQERVDAAKRERLEEVKNVVQTWLKKVDKMEEDVKKIKEKAAVISNKHFLHIGLHYKLGKEAADHIKTTDDLIRKGKFDSVSHKGPSLSATDSQLFNEDYVNFDSRKAHVKKILEALKNEVVHSIGLCGMGGVGKTTLVKDIAKQAKEQSLIGEVVMVTISQNIDLKRIQTVIAESLGMKLEEESVEARAFKLERRFRGTEKKVMVILDDLWERLNLSDVGIQLPEMAATCKVMITTRNNYVCERMSCREIIELKILSDEESWNLFKSRAGDAMESPTIRKLAQKVARECAGLPLALVVLGTALKDKSFETWDAVLMRLKRSKEVDLPGVRKQVIQSIKLSFDFLETEVAKYCFLHCCLYPEDWDIRKEELMHMMVGMDLLLDVETLNEAQSRVDLLLDQLKACGLLLRGSGKDFVKMHDVVRDVAIQIGGAADHAFYVRAGQGLKEWPRIVKMEMQNCRQLSLMNNGIKDLPPDPMQYPKLEMLILSHNWLLLSIPEMFFLYIGSLMVLDLSFTGIESLPESFSCLTNLRVLNLVGCLSLKDISHINGLRRLEILSMFGCQVSIVPKGVGWTQNLRFFFFG</sequence>
<organism evidence="1 2">
    <name type="scientific">Dioscorea alata</name>
    <name type="common">Purple yam</name>
    <dbReference type="NCBI Taxonomy" id="55571"/>
    <lineage>
        <taxon>Eukaryota</taxon>
        <taxon>Viridiplantae</taxon>
        <taxon>Streptophyta</taxon>
        <taxon>Embryophyta</taxon>
        <taxon>Tracheophyta</taxon>
        <taxon>Spermatophyta</taxon>
        <taxon>Magnoliopsida</taxon>
        <taxon>Liliopsida</taxon>
        <taxon>Dioscoreales</taxon>
        <taxon>Dioscoreaceae</taxon>
        <taxon>Dioscorea</taxon>
    </lineage>
</organism>